<protein>
    <submittedName>
        <fullName evidence="1">Uncharacterized protein</fullName>
    </submittedName>
</protein>
<evidence type="ECO:0000313" key="2">
    <source>
        <dbReference type="Proteomes" id="UP001438292"/>
    </source>
</evidence>
<gene>
    <name evidence="1" type="ORF">ABH309_08600</name>
</gene>
<reference evidence="1 2" key="1">
    <citation type="submission" date="2024-05" db="EMBL/GenBank/DDBJ databases">
        <authorList>
            <person name="De Oliveira J.P."/>
            <person name="Noriler S.A."/>
            <person name="De Oliveira A.G."/>
            <person name="Sipoli D.S."/>
        </authorList>
    </citation>
    <scope>NUCLEOTIDE SEQUENCE [LARGE SCALE GENOMIC DNA]</scope>
    <source>
        <strain evidence="1 2">LABIM186</strain>
    </source>
</reference>
<dbReference type="EMBL" id="JBDQQU010000008">
    <property type="protein sequence ID" value="MEO3954510.1"/>
    <property type="molecule type" value="Genomic_DNA"/>
</dbReference>
<name>A0ABV0H358_9NEIS</name>
<dbReference type="Proteomes" id="UP001438292">
    <property type="component" value="Unassembled WGS sequence"/>
</dbReference>
<evidence type="ECO:0000313" key="1">
    <source>
        <dbReference type="EMBL" id="MEO3954510.1"/>
    </source>
</evidence>
<sequence length="73" mass="8461">MSILDGFHKQVCERESFVFLAALAGAAAASVHWMMGERWRGFLDCEIIFLWHYILSIYYDKDHGDFATIPFQS</sequence>
<dbReference type="RefSeq" id="WP_346194705.1">
    <property type="nucleotide sequence ID" value="NZ_JBDJHV010000015.1"/>
</dbReference>
<accession>A0ABV0H358</accession>
<comment type="caution">
    <text evidence="1">The sequence shown here is derived from an EMBL/GenBank/DDBJ whole genome shotgun (WGS) entry which is preliminary data.</text>
</comment>
<keyword evidence="2" id="KW-1185">Reference proteome</keyword>
<proteinExistence type="predicted"/>
<organism evidence="1 2">
    <name type="scientific">Chromobacterium piscinae</name>
    <dbReference type="NCBI Taxonomy" id="686831"/>
    <lineage>
        <taxon>Bacteria</taxon>
        <taxon>Pseudomonadati</taxon>
        <taxon>Pseudomonadota</taxon>
        <taxon>Betaproteobacteria</taxon>
        <taxon>Neisseriales</taxon>
        <taxon>Chromobacteriaceae</taxon>
        <taxon>Chromobacterium</taxon>
    </lineage>
</organism>